<keyword evidence="3" id="KW-0812">Transmembrane</keyword>
<evidence type="ECO:0000256" key="2">
    <source>
        <dbReference type="ARBA" id="ARBA00007362"/>
    </source>
</evidence>
<dbReference type="InterPro" id="IPR000620">
    <property type="entry name" value="EamA_dom"/>
</dbReference>
<comment type="subcellular location">
    <subcellularLocation>
        <location evidence="1">Endomembrane system</location>
        <topology evidence="1">Multi-pass membrane protein</topology>
    </subcellularLocation>
</comment>
<dbReference type="Pfam" id="PF00892">
    <property type="entry name" value="EamA"/>
    <property type="match status" value="1"/>
</dbReference>
<evidence type="ECO:0000313" key="5">
    <source>
        <dbReference type="EMBL" id="PJO41181.1"/>
    </source>
</evidence>
<feature type="domain" description="EamA" evidence="4">
    <location>
        <begin position="20"/>
        <end position="161"/>
    </location>
</feature>
<protein>
    <submittedName>
        <fullName evidence="5">EamA family transporter</fullName>
    </submittedName>
</protein>
<dbReference type="SUPFAM" id="SSF103481">
    <property type="entry name" value="Multidrug resistance efflux transporter EmrE"/>
    <property type="match status" value="1"/>
</dbReference>
<feature type="transmembrane region" description="Helical" evidence="3">
    <location>
        <begin position="50"/>
        <end position="72"/>
    </location>
</feature>
<name>A0A2M9PZB6_9BACI</name>
<evidence type="ECO:0000313" key="6">
    <source>
        <dbReference type="Proteomes" id="UP000232101"/>
    </source>
</evidence>
<dbReference type="Proteomes" id="UP000232101">
    <property type="component" value="Unassembled WGS sequence"/>
</dbReference>
<comment type="similarity">
    <text evidence="2">Belongs to the EamA transporter family.</text>
</comment>
<comment type="caution">
    <text evidence="5">The sequence shown here is derived from an EMBL/GenBank/DDBJ whole genome shotgun (WGS) entry which is preliminary data.</text>
</comment>
<feature type="transmembrane region" description="Helical" evidence="3">
    <location>
        <begin position="273"/>
        <end position="292"/>
    </location>
</feature>
<organism evidence="5 6">
    <name type="scientific">Lysinibacillus xylanilyticus</name>
    <dbReference type="NCBI Taxonomy" id="582475"/>
    <lineage>
        <taxon>Bacteria</taxon>
        <taxon>Bacillati</taxon>
        <taxon>Bacillota</taxon>
        <taxon>Bacilli</taxon>
        <taxon>Bacillales</taxon>
        <taxon>Bacillaceae</taxon>
        <taxon>Lysinibacillus</taxon>
    </lineage>
</organism>
<keyword evidence="3" id="KW-1133">Transmembrane helix</keyword>
<dbReference type="PANTHER" id="PTHR22911">
    <property type="entry name" value="ACYL-MALONYL CONDENSING ENZYME-RELATED"/>
    <property type="match status" value="1"/>
</dbReference>
<feature type="transmembrane region" description="Helical" evidence="3">
    <location>
        <begin position="243"/>
        <end position="261"/>
    </location>
</feature>
<evidence type="ECO:0000256" key="3">
    <source>
        <dbReference type="SAM" id="Phobius"/>
    </source>
</evidence>
<dbReference type="AlphaFoldDB" id="A0A2M9PZB6"/>
<dbReference type="Gene3D" id="1.10.3730.20">
    <property type="match status" value="1"/>
</dbReference>
<dbReference type="EMBL" id="PHQY01000677">
    <property type="protein sequence ID" value="PJO41181.1"/>
    <property type="molecule type" value="Genomic_DNA"/>
</dbReference>
<sequence length="331" mass="35930">MQPIKGVGLLLKISQYEIRGQWIGLLGGILWGVNTIIIGIILSCSIFKDYIFIAPLISTFLHDAFSSIWMIFHTLLFKRTHQLKQSLKSRDGKVVIIAALLGGPIGMSGFMLSINFIGPSYTAIISAIYPAVGSFLSFLFLKEKVTKKNIIGLSLAIIATISLGLTSQEEPQNLILGLSCALLCVLGWGSESVISAYGMKNDVLPSIALQIRQTVSAIVYGFLIVPIIGGIPLVKLVLQDFTIILFALTALAGTASYLFYYTSINRVGPIKAMGLNISYSAWAVLFGLLLGFEAGVKEFLLALLIITGSILTTNNPKEFFTIISFKRGLKI</sequence>
<evidence type="ECO:0000259" key="4">
    <source>
        <dbReference type="Pfam" id="PF00892"/>
    </source>
</evidence>
<dbReference type="PANTHER" id="PTHR22911:SF137">
    <property type="entry name" value="SOLUTE CARRIER FAMILY 35 MEMBER G2-RELATED"/>
    <property type="match status" value="1"/>
</dbReference>
<feature type="transmembrane region" description="Helical" evidence="3">
    <location>
        <begin position="120"/>
        <end position="141"/>
    </location>
</feature>
<dbReference type="GO" id="GO:0016020">
    <property type="term" value="C:membrane"/>
    <property type="evidence" value="ECO:0007669"/>
    <property type="project" value="InterPro"/>
</dbReference>
<feature type="transmembrane region" description="Helical" evidence="3">
    <location>
        <begin position="21"/>
        <end position="44"/>
    </location>
</feature>
<gene>
    <name evidence="5" type="ORF">CWD94_23880</name>
</gene>
<evidence type="ECO:0000256" key="1">
    <source>
        <dbReference type="ARBA" id="ARBA00004127"/>
    </source>
</evidence>
<accession>A0A2M9PZB6</accession>
<dbReference type="InterPro" id="IPR037185">
    <property type="entry name" value="EmrE-like"/>
</dbReference>
<proteinExistence type="inferred from homology"/>
<reference evidence="5 6" key="1">
    <citation type="submission" date="2017-11" db="EMBL/GenBank/DDBJ databases">
        <title>Bacterial isolate from king chilli rhizosphere.</title>
        <authorList>
            <person name="Takhelmayum P."/>
            <person name="Sarangthem I."/>
        </authorList>
    </citation>
    <scope>NUCLEOTIDE SEQUENCE [LARGE SCALE GENOMIC DNA]</scope>
    <source>
        <strain evidence="6">t26</strain>
    </source>
</reference>
<feature type="transmembrane region" description="Helical" evidence="3">
    <location>
        <begin position="150"/>
        <end position="168"/>
    </location>
</feature>
<keyword evidence="3" id="KW-0472">Membrane</keyword>
<feature type="transmembrane region" description="Helical" evidence="3">
    <location>
        <begin position="174"/>
        <end position="197"/>
    </location>
</feature>
<feature type="transmembrane region" description="Helical" evidence="3">
    <location>
        <begin position="217"/>
        <end position="237"/>
    </location>
</feature>
<feature type="transmembrane region" description="Helical" evidence="3">
    <location>
        <begin position="93"/>
        <end position="114"/>
    </location>
</feature>